<protein>
    <recommendedName>
        <fullName evidence="4">EpsG family protein</fullName>
    </recommendedName>
</protein>
<dbReference type="Proteomes" id="UP000001208">
    <property type="component" value="Chromosome"/>
</dbReference>
<dbReference type="InterPro" id="IPR049458">
    <property type="entry name" value="EpsG-like"/>
</dbReference>
<evidence type="ECO:0000313" key="3">
    <source>
        <dbReference type="Proteomes" id="UP000001208"/>
    </source>
</evidence>
<feature type="transmembrane region" description="Helical" evidence="1">
    <location>
        <begin position="79"/>
        <end position="97"/>
    </location>
</feature>
<feature type="transmembrane region" description="Helical" evidence="1">
    <location>
        <begin position="150"/>
        <end position="172"/>
    </location>
</feature>
<sequence length="340" mass="40422">MHINLKKTYLNRLKISKSFFIYFPVVALIIIVAGFRPIGLDLDSNAYIEALSFNVNFIDKEPTFWIIRYMNNLFFQGNIHFFFLIYAIIGVSIKLYVIRKFSVSPIFSFATYISMFFILQEMTQIRAGVAIGIVFWAINDVVKKQAMSFLLKIFMATLFHYSAIIMLIFYFFSTEKKIMVFYFLLPIIGIAMSFSHVLFFATQYLASVLPEFLSAKLKIYLFLMKEKQLKSVTPFNFGNFFMLSVYYLNFIFFDKLKLSEFYKKYYLLCLKLLGWGFFILFGFSFIEVFAYRLANYSFFSLVFLLPLVIEFFCEKYFMFFFLTIYLIYTLVKNINIMLKF</sequence>
<proteinExistence type="predicted"/>
<feature type="transmembrane region" description="Helical" evidence="1">
    <location>
        <begin position="179"/>
        <end position="198"/>
    </location>
</feature>
<dbReference type="STRING" id="517418.Ctha_2070"/>
<reference evidence="2 3" key="1">
    <citation type="submission" date="2008-06" db="EMBL/GenBank/DDBJ databases">
        <title>Complete sequence of Chloroherpeton thalassium ATCC 35110.</title>
        <authorList>
            <consortium name="US DOE Joint Genome Institute"/>
            <person name="Lucas S."/>
            <person name="Copeland A."/>
            <person name="Lapidus A."/>
            <person name="Glavina del Rio T."/>
            <person name="Dalin E."/>
            <person name="Tice H."/>
            <person name="Bruce D."/>
            <person name="Goodwin L."/>
            <person name="Pitluck S."/>
            <person name="Schmutz J."/>
            <person name="Larimer F."/>
            <person name="Land M."/>
            <person name="Hauser L."/>
            <person name="Kyrpides N."/>
            <person name="Mikhailova N."/>
            <person name="Liu Z."/>
            <person name="Li T."/>
            <person name="Zhao F."/>
            <person name="Overmann J."/>
            <person name="Bryant D.A."/>
            <person name="Richardson P."/>
        </authorList>
    </citation>
    <scope>NUCLEOTIDE SEQUENCE [LARGE SCALE GENOMIC DNA]</scope>
    <source>
        <strain evidence="3">ATCC 35110 / GB-78</strain>
    </source>
</reference>
<dbReference type="AlphaFoldDB" id="B3QVC2"/>
<dbReference type="Pfam" id="PF14897">
    <property type="entry name" value="EpsG"/>
    <property type="match status" value="1"/>
</dbReference>
<evidence type="ECO:0000256" key="1">
    <source>
        <dbReference type="SAM" id="Phobius"/>
    </source>
</evidence>
<dbReference type="KEGG" id="cts:Ctha_2070"/>
<gene>
    <name evidence="2" type="ordered locus">Ctha_2070</name>
</gene>
<evidence type="ECO:0000313" key="2">
    <source>
        <dbReference type="EMBL" id="ACF14522.1"/>
    </source>
</evidence>
<feature type="transmembrane region" description="Helical" evidence="1">
    <location>
        <begin position="235"/>
        <end position="253"/>
    </location>
</feature>
<dbReference type="HOGENOM" id="CLU_064053_0_0_10"/>
<dbReference type="RefSeq" id="WP_012500605.1">
    <property type="nucleotide sequence ID" value="NC_011026.1"/>
</dbReference>
<dbReference type="eggNOG" id="ENOG5032NEX">
    <property type="taxonomic scope" value="Bacteria"/>
</dbReference>
<dbReference type="OrthoDB" id="6631730at2"/>
<evidence type="ECO:0008006" key="4">
    <source>
        <dbReference type="Google" id="ProtNLM"/>
    </source>
</evidence>
<name>B3QVC2_CHLT3</name>
<feature type="transmembrane region" description="Helical" evidence="1">
    <location>
        <begin position="109"/>
        <end position="138"/>
    </location>
</feature>
<keyword evidence="1" id="KW-0812">Transmembrane</keyword>
<organism evidence="2 3">
    <name type="scientific">Chloroherpeton thalassium (strain ATCC 35110 / GB-78)</name>
    <dbReference type="NCBI Taxonomy" id="517418"/>
    <lineage>
        <taxon>Bacteria</taxon>
        <taxon>Pseudomonadati</taxon>
        <taxon>Chlorobiota</taxon>
        <taxon>Chlorobiia</taxon>
        <taxon>Chlorobiales</taxon>
        <taxon>Chloroherpetonaceae</taxon>
        <taxon>Chloroherpeton</taxon>
    </lineage>
</organism>
<keyword evidence="1" id="KW-0472">Membrane</keyword>
<keyword evidence="1" id="KW-1133">Transmembrane helix</keyword>
<keyword evidence="3" id="KW-1185">Reference proteome</keyword>
<feature type="transmembrane region" description="Helical" evidence="1">
    <location>
        <begin position="265"/>
        <end position="286"/>
    </location>
</feature>
<dbReference type="EMBL" id="CP001100">
    <property type="protein sequence ID" value="ACF14522.1"/>
    <property type="molecule type" value="Genomic_DNA"/>
</dbReference>
<feature type="transmembrane region" description="Helical" evidence="1">
    <location>
        <begin position="318"/>
        <end position="338"/>
    </location>
</feature>
<accession>B3QVC2</accession>
<feature type="transmembrane region" description="Helical" evidence="1">
    <location>
        <begin position="20"/>
        <end position="38"/>
    </location>
</feature>